<evidence type="ECO:0000313" key="3">
    <source>
        <dbReference type="EMBL" id="MEW9305626.1"/>
    </source>
</evidence>
<dbReference type="SMART" id="SM00849">
    <property type="entry name" value="Lactamase_B"/>
    <property type="match status" value="1"/>
</dbReference>
<feature type="domain" description="Metallo-beta-lactamase" evidence="2">
    <location>
        <begin position="32"/>
        <end position="220"/>
    </location>
</feature>
<protein>
    <submittedName>
        <fullName evidence="3">MBL fold metallo-hydrolase</fullName>
    </submittedName>
</protein>
<sequence length="261" mass="29413">MQRISADKWYEVRRLADDVTAIGEPYIQEFYRCNIWHVRGRDRDMLVDSGMGVVSLREWVPVVTERDLIAVASHTHFDHIGCHHEFECRAVHAAEADLLANPTRQNTLADPYVTDEIFDALPPEPYCSACYAVKRAPATRILQDGDVIDLGDRVFEVIHTPGHSPGGIALWEARTATLFSGDILYDGPLIEDTYHANAQDYVASMERLLRLPVRIVHGGHFPSFDGARYRQLIRAWLEGKGRTAPPARRFRPPAGFGPGNR</sequence>
<name>A0ABV3PJ19_9HYPH</name>
<dbReference type="InterPro" id="IPR036866">
    <property type="entry name" value="RibonucZ/Hydroxyglut_hydro"/>
</dbReference>
<organism evidence="3 4">
    <name type="scientific">Labrys neptuniae</name>
    <dbReference type="NCBI Taxonomy" id="376174"/>
    <lineage>
        <taxon>Bacteria</taxon>
        <taxon>Pseudomonadati</taxon>
        <taxon>Pseudomonadota</taxon>
        <taxon>Alphaproteobacteria</taxon>
        <taxon>Hyphomicrobiales</taxon>
        <taxon>Xanthobacteraceae</taxon>
        <taxon>Labrys</taxon>
    </lineage>
</organism>
<evidence type="ECO:0000259" key="2">
    <source>
        <dbReference type="SMART" id="SM00849"/>
    </source>
</evidence>
<gene>
    <name evidence="3" type="ORF">ABXS05_08765</name>
</gene>
<dbReference type="Gene3D" id="3.60.15.10">
    <property type="entry name" value="Ribonuclease Z/Hydroxyacylglutathione hydrolase-like"/>
    <property type="match status" value="1"/>
</dbReference>
<comment type="similarity">
    <text evidence="1">Belongs to the metallo-beta-lactamase superfamily. Class-B beta-lactamase family.</text>
</comment>
<accession>A0ABV3PJ19</accession>
<evidence type="ECO:0000256" key="1">
    <source>
        <dbReference type="ARBA" id="ARBA00005250"/>
    </source>
</evidence>
<comment type="caution">
    <text evidence="3">The sequence shown here is derived from an EMBL/GenBank/DDBJ whole genome shotgun (WGS) entry which is preliminary data.</text>
</comment>
<dbReference type="EMBL" id="JBFNQD010000002">
    <property type="protein sequence ID" value="MEW9305626.1"/>
    <property type="molecule type" value="Genomic_DNA"/>
</dbReference>
<dbReference type="RefSeq" id="WP_367623622.1">
    <property type="nucleotide sequence ID" value="NZ_JBFNQD010000002.1"/>
</dbReference>
<dbReference type="Proteomes" id="UP001555786">
    <property type="component" value="Unassembled WGS sequence"/>
</dbReference>
<dbReference type="InterPro" id="IPR050855">
    <property type="entry name" value="NDM-1-like"/>
</dbReference>
<dbReference type="InterPro" id="IPR001279">
    <property type="entry name" value="Metallo-B-lactamas"/>
</dbReference>
<keyword evidence="4" id="KW-1185">Reference proteome</keyword>
<dbReference type="PANTHER" id="PTHR42951:SF4">
    <property type="entry name" value="ACYL-COENZYME A THIOESTERASE MBLAC2"/>
    <property type="match status" value="1"/>
</dbReference>
<dbReference type="PANTHER" id="PTHR42951">
    <property type="entry name" value="METALLO-BETA-LACTAMASE DOMAIN-CONTAINING"/>
    <property type="match status" value="1"/>
</dbReference>
<proteinExistence type="inferred from homology"/>
<reference evidence="3 4" key="1">
    <citation type="submission" date="2024-07" db="EMBL/GenBank/DDBJ databases">
        <title>Description of Labrys sedimenti sp. nov., isolated from a diclofenac-degrading enrichment culture.</title>
        <authorList>
            <person name="Tancsics A."/>
            <person name="Csepanyi A."/>
        </authorList>
    </citation>
    <scope>NUCLEOTIDE SEQUENCE [LARGE SCALE GENOMIC DNA]</scope>
    <source>
        <strain evidence="3 4">LMG 23578</strain>
    </source>
</reference>
<evidence type="ECO:0000313" key="4">
    <source>
        <dbReference type="Proteomes" id="UP001555786"/>
    </source>
</evidence>
<dbReference type="Pfam" id="PF00753">
    <property type="entry name" value="Lactamase_B"/>
    <property type="match status" value="1"/>
</dbReference>
<dbReference type="SUPFAM" id="SSF56281">
    <property type="entry name" value="Metallo-hydrolase/oxidoreductase"/>
    <property type="match status" value="1"/>
</dbReference>
<dbReference type="CDD" id="cd07712">
    <property type="entry name" value="MBLAC2-like_MBL-fold"/>
    <property type="match status" value="1"/>
</dbReference>